<accession>A0ABT1FET8</accession>
<dbReference type="RefSeq" id="WP_253568674.1">
    <property type="nucleotide sequence ID" value="NZ_JAMZEK010000004.1"/>
</dbReference>
<evidence type="ECO:0000313" key="1">
    <source>
        <dbReference type="EMBL" id="MCP1375899.1"/>
    </source>
</evidence>
<name>A0ABT1FET8_9GAMM</name>
<keyword evidence="2" id="KW-1185">Reference proteome</keyword>
<organism evidence="1 2">
    <name type="scientific">Dyella lutea</name>
    <dbReference type="NCBI Taxonomy" id="2950441"/>
    <lineage>
        <taxon>Bacteria</taxon>
        <taxon>Pseudomonadati</taxon>
        <taxon>Pseudomonadota</taxon>
        <taxon>Gammaproteobacteria</taxon>
        <taxon>Lysobacterales</taxon>
        <taxon>Rhodanobacteraceae</taxon>
        <taxon>Dyella</taxon>
    </lineage>
</organism>
<proteinExistence type="predicted"/>
<gene>
    <name evidence="1" type="ORF">NC595_17755</name>
</gene>
<dbReference type="EMBL" id="JAMZEK010000004">
    <property type="protein sequence ID" value="MCP1375899.1"/>
    <property type="molecule type" value="Genomic_DNA"/>
</dbReference>
<comment type="caution">
    <text evidence="1">The sequence shown here is derived from an EMBL/GenBank/DDBJ whole genome shotgun (WGS) entry which is preliminary data.</text>
</comment>
<sequence>MSQFFVHNGYAAWSYGTPSDPQLISANDAAKLMKVAGLSVAQVERVIPPAQYAAEGERLFHLTGGNRFLCYSDLNGCFDINQAKASEPLAIDWQVA</sequence>
<dbReference type="Proteomes" id="UP001204615">
    <property type="component" value="Unassembled WGS sequence"/>
</dbReference>
<protein>
    <submittedName>
        <fullName evidence="1">Uncharacterized protein</fullName>
    </submittedName>
</protein>
<evidence type="ECO:0000313" key="2">
    <source>
        <dbReference type="Proteomes" id="UP001204615"/>
    </source>
</evidence>
<reference evidence="1 2" key="1">
    <citation type="submission" date="2022-06" db="EMBL/GenBank/DDBJ databases">
        <title>Dyella sp. Sa strain:Sa Genome sequencing.</title>
        <authorList>
            <person name="Park S."/>
        </authorList>
    </citation>
    <scope>NUCLEOTIDE SEQUENCE [LARGE SCALE GENOMIC DNA]</scope>
    <source>
        <strain evidence="1 2">Sa</strain>
    </source>
</reference>